<dbReference type="RefSeq" id="WP_148545211.1">
    <property type="nucleotide sequence ID" value="NZ_VSDQ01000729.1"/>
</dbReference>
<dbReference type="Proteomes" id="UP000323930">
    <property type="component" value="Unassembled WGS sequence"/>
</dbReference>
<keyword evidence="2" id="KW-1185">Reference proteome</keyword>
<organism evidence="1 2">
    <name type="scientific">Seonamhaeicola marinus</name>
    <dbReference type="NCBI Taxonomy" id="1912246"/>
    <lineage>
        <taxon>Bacteria</taxon>
        <taxon>Pseudomonadati</taxon>
        <taxon>Bacteroidota</taxon>
        <taxon>Flavobacteriia</taxon>
        <taxon>Flavobacteriales</taxon>
        <taxon>Flavobacteriaceae</taxon>
    </lineage>
</organism>
<protein>
    <submittedName>
        <fullName evidence="1">Uncharacterized protein</fullName>
    </submittedName>
</protein>
<reference evidence="1 2" key="1">
    <citation type="submission" date="2019-08" db="EMBL/GenBank/DDBJ databases">
        <title>Seonamhaeicola sediminis sp. nov., isolated from marine sediment.</title>
        <authorList>
            <person name="Cao W.R."/>
        </authorList>
    </citation>
    <scope>NUCLEOTIDE SEQUENCE [LARGE SCALE GENOMIC DNA]</scope>
    <source>
        <strain evidence="1 2">B011</strain>
    </source>
</reference>
<comment type="caution">
    <text evidence="1">The sequence shown here is derived from an EMBL/GenBank/DDBJ whole genome shotgun (WGS) entry which is preliminary data.</text>
</comment>
<name>A0A5D0HI38_9FLAO</name>
<evidence type="ECO:0000313" key="2">
    <source>
        <dbReference type="Proteomes" id="UP000323930"/>
    </source>
</evidence>
<sequence>MKTSAFFLFATKVNEPKQLIFVAYYLRRIVKKGQWNFDLEDSDRVLRLQCDNLTKTAVVQFLKTHHLFSKELHFLENEMPNLRHTPFSPLVSKQNYIQIH</sequence>
<proteinExistence type="predicted"/>
<dbReference type="OrthoDB" id="1036397at2"/>
<evidence type="ECO:0000313" key="1">
    <source>
        <dbReference type="EMBL" id="TYA69939.1"/>
    </source>
</evidence>
<gene>
    <name evidence="1" type="ORF">FUA24_21855</name>
</gene>
<dbReference type="EMBL" id="VSDQ01000729">
    <property type="protein sequence ID" value="TYA69939.1"/>
    <property type="molecule type" value="Genomic_DNA"/>
</dbReference>
<accession>A0A5D0HI38</accession>
<dbReference type="AlphaFoldDB" id="A0A5D0HI38"/>